<organism evidence="1 2">
    <name type="scientific">Pedobacter puniceum</name>
    <dbReference type="NCBI Taxonomy" id="2666136"/>
    <lineage>
        <taxon>Bacteria</taxon>
        <taxon>Pseudomonadati</taxon>
        <taxon>Bacteroidota</taxon>
        <taxon>Sphingobacteriia</taxon>
        <taxon>Sphingobacteriales</taxon>
        <taxon>Sphingobacteriaceae</taxon>
        <taxon>Pedobacter</taxon>
    </lineage>
</organism>
<reference evidence="1 2" key="1">
    <citation type="submission" date="2019-11" db="EMBL/GenBank/DDBJ databases">
        <authorList>
            <person name="Cheng Q."/>
            <person name="Yang Z."/>
        </authorList>
    </citation>
    <scope>NUCLEOTIDE SEQUENCE [LARGE SCALE GENOMIC DNA]</scope>
    <source>
        <strain evidence="1 2">HX-22-1</strain>
    </source>
</reference>
<gene>
    <name evidence="1" type="ORF">GJJ64_07785</name>
</gene>
<dbReference type="Proteomes" id="UP000462931">
    <property type="component" value="Unassembled WGS sequence"/>
</dbReference>
<keyword evidence="2" id="KW-1185">Reference proteome</keyword>
<accession>A0A7K0FP97</accession>
<protein>
    <recommendedName>
        <fullName evidence="3">Lipoprotein</fullName>
    </recommendedName>
</protein>
<proteinExistence type="predicted"/>
<sequence>MKIIYPLFILSIFMMSCNNQENDKICPTALCAPPTQNLRLKITDKGLSNLIFNTGRLQQADLSIYSFRLKENISFNVDSTISTTRYISFKTSISDEFIIKVGTVLSDTLKVETKFLDKDCCGTLQITKLSFNNKVLPLTADNTIVWEKP</sequence>
<comment type="caution">
    <text evidence="1">The sequence shown here is derived from an EMBL/GenBank/DDBJ whole genome shotgun (WGS) entry which is preliminary data.</text>
</comment>
<evidence type="ECO:0000313" key="2">
    <source>
        <dbReference type="Proteomes" id="UP000462931"/>
    </source>
</evidence>
<dbReference type="EMBL" id="WKJI01000002">
    <property type="protein sequence ID" value="MRX47080.1"/>
    <property type="molecule type" value="Genomic_DNA"/>
</dbReference>
<evidence type="ECO:0008006" key="3">
    <source>
        <dbReference type="Google" id="ProtNLM"/>
    </source>
</evidence>
<dbReference type="RefSeq" id="WP_154287212.1">
    <property type="nucleotide sequence ID" value="NZ_WKJI01000002.1"/>
</dbReference>
<name>A0A7K0FP97_9SPHI</name>
<evidence type="ECO:0000313" key="1">
    <source>
        <dbReference type="EMBL" id="MRX47080.1"/>
    </source>
</evidence>
<dbReference type="PROSITE" id="PS51257">
    <property type="entry name" value="PROKAR_LIPOPROTEIN"/>
    <property type="match status" value="1"/>
</dbReference>
<dbReference type="AlphaFoldDB" id="A0A7K0FP97"/>